<comment type="caution">
    <text evidence="2">The sequence shown here is derived from an EMBL/GenBank/DDBJ whole genome shotgun (WGS) entry which is preliminary data.</text>
</comment>
<evidence type="ECO:0000313" key="3">
    <source>
        <dbReference type="EMBL" id="GBO44876.1"/>
    </source>
</evidence>
<proteinExistence type="predicted"/>
<evidence type="ECO:0000313" key="4">
    <source>
        <dbReference type="Proteomes" id="UP000499080"/>
    </source>
</evidence>
<organism evidence="2 4">
    <name type="scientific">Araneus ventricosus</name>
    <name type="common">Orbweaver spider</name>
    <name type="synonym">Epeira ventricosa</name>
    <dbReference type="NCBI Taxonomy" id="182803"/>
    <lineage>
        <taxon>Eukaryota</taxon>
        <taxon>Metazoa</taxon>
        <taxon>Ecdysozoa</taxon>
        <taxon>Arthropoda</taxon>
        <taxon>Chelicerata</taxon>
        <taxon>Arachnida</taxon>
        <taxon>Araneae</taxon>
        <taxon>Araneomorphae</taxon>
        <taxon>Entelegynae</taxon>
        <taxon>Araneoidea</taxon>
        <taxon>Araneidae</taxon>
        <taxon>Araneus</taxon>
    </lineage>
</organism>
<dbReference type="Proteomes" id="UP000499080">
    <property type="component" value="Unassembled WGS sequence"/>
</dbReference>
<keyword evidence="4" id="KW-1185">Reference proteome</keyword>
<feature type="region of interest" description="Disordered" evidence="1">
    <location>
        <begin position="1"/>
        <end position="29"/>
    </location>
</feature>
<protein>
    <submittedName>
        <fullName evidence="2">Uncharacterized protein</fullName>
    </submittedName>
</protein>
<dbReference type="EMBL" id="BGPR01071704">
    <property type="protein sequence ID" value="GBO44816.1"/>
    <property type="molecule type" value="Genomic_DNA"/>
</dbReference>
<reference evidence="2 4" key="1">
    <citation type="journal article" date="2019" name="Sci. Rep.">
        <title>Orb-weaving spider Araneus ventricosus genome elucidates the spidroin gene catalogue.</title>
        <authorList>
            <person name="Kono N."/>
            <person name="Nakamura H."/>
            <person name="Ohtoshi R."/>
            <person name="Moran D.A.P."/>
            <person name="Shinohara A."/>
            <person name="Yoshida Y."/>
            <person name="Fujiwara M."/>
            <person name="Mori M."/>
            <person name="Tomita M."/>
            <person name="Arakawa K."/>
        </authorList>
    </citation>
    <scope>NUCLEOTIDE SEQUENCE [LARGE SCALE GENOMIC DNA]</scope>
</reference>
<name>A0A4Y2X6N3_ARAVE</name>
<evidence type="ECO:0000256" key="1">
    <source>
        <dbReference type="SAM" id="MobiDB-lite"/>
    </source>
</evidence>
<accession>A0A4Y2X6N3</accession>
<evidence type="ECO:0000313" key="2">
    <source>
        <dbReference type="EMBL" id="GBO44816.1"/>
    </source>
</evidence>
<gene>
    <name evidence="3" type="ORF">AVEN_195962_1</name>
    <name evidence="2" type="ORF">AVEN_247382_1</name>
</gene>
<feature type="non-terminal residue" evidence="2">
    <location>
        <position position="1"/>
    </location>
</feature>
<sequence>AIEKDGMAWKQQKREDRPTGGSVYTLRRK</sequence>
<dbReference type="AlphaFoldDB" id="A0A4Y2X6N3"/>
<feature type="compositionally biased region" description="Basic and acidic residues" evidence="1">
    <location>
        <begin position="1"/>
        <end position="18"/>
    </location>
</feature>
<dbReference type="EMBL" id="BGPR01071784">
    <property type="protein sequence ID" value="GBO44876.1"/>
    <property type="molecule type" value="Genomic_DNA"/>
</dbReference>